<accession>H1XSK4</accession>
<evidence type="ECO:0000259" key="1">
    <source>
        <dbReference type="Pfam" id="PF01968"/>
    </source>
</evidence>
<dbReference type="KEGG" id="caby:Cabys_1813"/>
<dbReference type="GO" id="GO:0006749">
    <property type="term" value="P:glutathione metabolic process"/>
    <property type="evidence" value="ECO:0007669"/>
    <property type="project" value="TreeGrafter"/>
</dbReference>
<evidence type="ECO:0000313" key="3">
    <source>
        <dbReference type="EMBL" id="APF18562.1"/>
    </source>
</evidence>
<dbReference type="InterPro" id="IPR043129">
    <property type="entry name" value="ATPase_NBD"/>
</dbReference>
<dbReference type="EMBL" id="CP018099">
    <property type="protein sequence ID" value="APF18562.1"/>
    <property type="molecule type" value="Genomic_DNA"/>
</dbReference>
<gene>
    <name evidence="3" type="ORF">Cabys_1813</name>
    <name evidence="4" type="ORF">Calab_2945</name>
</gene>
<organism evidence="4 5">
    <name type="scientific">Caldithrix abyssi DSM 13497</name>
    <dbReference type="NCBI Taxonomy" id="880073"/>
    <lineage>
        <taxon>Bacteria</taxon>
        <taxon>Pseudomonadati</taxon>
        <taxon>Calditrichota</taxon>
        <taxon>Calditrichia</taxon>
        <taxon>Calditrichales</taxon>
        <taxon>Calditrichaceae</taxon>
        <taxon>Caldithrix</taxon>
    </lineage>
</organism>
<name>H1XSK4_CALAY</name>
<dbReference type="STRING" id="880073.Cabys_1813"/>
<feature type="domain" description="Hydantoinase/oxoprolinase N-terminal" evidence="2">
    <location>
        <begin position="11"/>
        <end position="181"/>
    </location>
</feature>
<dbReference type="SUPFAM" id="SSF53067">
    <property type="entry name" value="Actin-like ATPase domain"/>
    <property type="match status" value="1"/>
</dbReference>
<dbReference type="InterPro" id="IPR045079">
    <property type="entry name" value="Oxoprolinase-like"/>
</dbReference>
<proteinExistence type="predicted"/>
<feature type="domain" description="Hydantoinase A/oxoprolinase" evidence="1">
    <location>
        <begin position="200"/>
        <end position="506"/>
    </location>
</feature>
<dbReference type="HOGENOM" id="CLU_014140_0_0_0"/>
<dbReference type="OrthoDB" id="9814788at2"/>
<dbReference type="GO" id="GO:0017168">
    <property type="term" value="F:5-oxoprolinase (ATP-hydrolyzing) activity"/>
    <property type="evidence" value="ECO:0007669"/>
    <property type="project" value="TreeGrafter"/>
</dbReference>
<sequence>MERQKNQRKIKIGIDVGGTFTHAVAIDISDYSLLGKACVPTTHRAKEGVAKGVIDSLQLVLKKADIHPDEVVLIAHSTTQATNALLEGDLAPVGIIGMGKGLQARLARRETRLKNLELAPGKFLQTFHRFLNTDSPLSRQLIKKTVQELIEQGAQVIVASEAFGVDHPQNELLVKQIAEELGYLATAASELTKLYGLRIRTRTAAINAGMLPKMLETANLTEEAVRKSGIQAPLMIMRSDGGIMDINEMRKRPILTMLSGPAAGVAAALMYVKISDGIFIEVGGTSTDISVIKHGKPQVKTASVGGHRLYLKTLDVRTLGIAGGSMPRLSANRITDVGPRSAHIANLHYVSFAEDDSFEEFEIVPFQPLPGDPQDYFYVKPPNTQKRYVITPTGAANFLGLVKDIGHGAANVKALNTFFKVFAQKLGQSAENIARQILTIAADKIKPTIRQLIREYKLDTDLIRLAGGGGGAPALVPFTAAHLNLPHAIAQNTEVLSAIGAALGIIRDTVERTVINPTEADILSIRQEAMESVQAMGAVPESIEVSVEVDARNKRLIAIATGSGELRMRDLQLKPKSDQELQQLAATLLHCPKEDVQLKAKTSQLLAFTTIRTQKRLFGLFKHQYQSVRVLDREGVVRLQINDCQVVQTNVDKVREQINEMMKAQTTFGDAGPLLPDIFLLVSARIIDFSGLIEPGQISALVDAELKQTPADETVVLIGARKQ</sequence>
<dbReference type="Pfam" id="PF01968">
    <property type="entry name" value="Hydantoinase_A"/>
    <property type="match status" value="1"/>
</dbReference>
<protein>
    <submittedName>
        <fullName evidence="4">Hydantoinase/oxoprolinase</fullName>
    </submittedName>
    <submittedName>
        <fullName evidence="3">N-methylhydantoinase A/oxoprolinase/acetone carboxylase, beta subunit</fullName>
    </submittedName>
</protein>
<dbReference type="PaxDb" id="880073-Calab_2945"/>
<dbReference type="Proteomes" id="UP000004671">
    <property type="component" value="Chromosome"/>
</dbReference>
<dbReference type="RefSeq" id="WP_006929909.1">
    <property type="nucleotide sequence ID" value="NZ_CM001402.1"/>
</dbReference>
<dbReference type="PANTHER" id="PTHR11365">
    <property type="entry name" value="5-OXOPROLINASE RELATED"/>
    <property type="match status" value="1"/>
</dbReference>
<dbReference type="InterPro" id="IPR008040">
    <property type="entry name" value="Hydant_A_N"/>
</dbReference>
<dbReference type="InterPro" id="IPR002821">
    <property type="entry name" value="Hydantoinase_A"/>
</dbReference>
<reference evidence="3 6" key="2">
    <citation type="submission" date="2016-11" db="EMBL/GenBank/DDBJ databases">
        <title>Genomic analysis of Caldithrix abyssi and proposal of a novel bacterial phylum Caldithrichaeota.</title>
        <authorList>
            <person name="Kublanov I."/>
            <person name="Sigalova O."/>
            <person name="Gavrilov S."/>
            <person name="Lebedinsky A."/>
            <person name="Ivanova N."/>
            <person name="Daum C."/>
            <person name="Reddy T."/>
            <person name="Klenk H.P."/>
            <person name="Goker M."/>
            <person name="Reva O."/>
            <person name="Miroshnichenko M."/>
            <person name="Kyprides N."/>
            <person name="Woyke T."/>
            <person name="Gelfand M."/>
        </authorList>
    </citation>
    <scope>NUCLEOTIDE SEQUENCE [LARGE SCALE GENOMIC DNA]</scope>
    <source>
        <strain evidence="3 6">LF13</strain>
    </source>
</reference>
<dbReference type="Pfam" id="PF05378">
    <property type="entry name" value="Hydant_A_N"/>
    <property type="match status" value="1"/>
</dbReference>
<evidence type="ECO:0000313" key="5">
    <source>
        <dbReference type="Proteomes" id="UP000004671"/>
    </source>
</evidence>
<dbReference type="EMBL" id="CM001402">
    <property type="protein sequence ID" value="EHO42552.1"/>
    <property type="molecule type" value="Genomic_DNA"/>
</dbReference>
<evidence type="ECO:0000313" key="4">
    <source>
        <dbReference type="EMBL" id="EHO42552.1"/>
    </source>
</evidence>
<evidence type="ECO:0000259" key="2">
    <source>
        <dbReference type="Pfam" id="PF05378"/>
    </source>
</evidence>
<keyword evidence="5" id="KW-1185">Reference proteome</keyword>
<dbReference type="eggNOG" id="COG0145">
    <property type="taxonomic scope" value="Bacteria"/>
</dbReference>
<evidence type="ECO:0000313" key="6">
    <source>
        <dbReference type="Proteomes" id="UP000183868"/>
    </source>
</evidence>
<dbReference type="GO" id="GO:0005829">
    <property type="term" value="C:cytosol"/>
    <property type="evidence" value="ECO:0007669"/>
    <property type="project" value="TreeGrafter"/>
</dbReference>
<reference evidence="4 5" key="1">
    <citation type="submission" date="2011-09" db="EMBL/GenBank/DDBJ databases">
        <title>The permanent draft genome of Caldithrix abyssi DSM 13497.</title>
        <authorList>
            <consortium name="US DOE Joint Genome Institute (JGI-PGF)"/>
            <person name="Lucas S."/>
            <person name="Han J."/>
            <person name="Lapidus A."/>
            <person name="Bruce D."/>
            <person name="Goodwin L."/>
            <person name="Pitluck S."/>
            <person name="Peters L."/>
            <person name="Kyrpides N."/>
            <person name="Mavromatis K."/>
            <person name="Ivanova N."/>
            <person name="Mikhailova N."/>
            <person name="Chertkov O."/>
            <person name="Detter J.C."/>
            <person name="Tapia R."/>
            <person name="Han C."/>
            <person name="Land M."/>
            <person name="Hauser L."/>
            <person name="Markowitz V."/>
            <person name="Cheng J.-F."/>
            <person name="Hugenholtz P."/>
            <person name="Woyke T."/>
            <person name="Wu D."/>
            <person name="Spring S."/>
            <person name="Brambilla E."/>
            <person name="Klenk H.-P."/>
            <person name="Eisen J.A."/>
        </authorList>
    </citation>
    <scope>NUCLEOTIDE SEQUENCE [LARGE SCALE GENOMIC DNA]</scope>
    <source>
        <strain evidence="4 5">DSM 13497</strain>
    </source>
</reference>
<dbReference type="AlphaFoldDB" id="H1XSK4"/>
<dbReference type="Proteomes" id="UP000183868">
    <property type="component" value="Chromosome"/>
</dbReference>
<dbReference type="PANTHER" id="PTHR11365:SF23">
    <property type="entry name" value="HYPOTHETICAL 5-OXOPROLINASE (EUROFUNG)-RELATED"/>
    <property type="match status" value="1"/>
</dbReference>